<dbReference type="AlphaFoldDB" id="A0A2Y9B9F9"/>
<protein>
    <submittedName>
        <fullName evidence="1">Uncharacterized protein</fullName>
    </submittedName>
</protein>
<dbReference type="EMBL" id="QGDL01000001">
    <property type="protein sequence ID" value="PWJ32221.1"/>
    <property type="molecule type" value="Genomic_DNA"/>
</dbReference>
<proteinExistence type="predicted"/>
<dbReference type="Proteomes" id="UP000245845">
    <property type="component" value="Unassembled WGS sequence"/>
</dbReference>
<keyword evidence="2" id="KW-1185">Reference proteome</keyword>
<name>A0A2Y9B9F9_9FIRM</name>
<reference evidence="1 2" key="1">
    <citation type="submission" date="2018-05" db="EMBL/GenBank/DDBJ databases">
        <title>The Hungate 1000. A catalogue of reference genomes from the rumen microbiome.</title>
        <authorList>
            <person name="Kelly W."/>
        </authorList>
    </citation>
    <scope>NUCLEOTIDE SEQUENCE [LARGE SCALE GENOMIC DNA]</scope>
    <source>
        <strain evidence="1 2">NLAE-zl-C242</strain>
    </source>
</reference>
<dbReference type="RefSeq" id="WP_109729579.1">
    <property type="nucleotide sequence ID" value="NZ_BAAACK010000007.1"/>
</dbReference>
<gene>
    <name evidence="1" type="ORF">A8806_101509</name>
</gene>
<evidence type="ECO:0000313" key="1">
    <source>
        <dbReference type="EMBL" id="PWJ32221.1"/>
    </source>
</evidence>
<evidence type="ECO:0000313" key="2">
    <source>
        <dbReference type="Proteomes" id="UP000245845"/>
    </source>
</evidence>
<dbReference type="OrthoDB" id="1973431at2"/>
<comment type="caution">
    <text evidence="1">The sequence shown here is derived from an EMBL/GenBank/DDBJ whole genome shotgun (WGS) entry which is preliminary data.</text>
</comment>
<sequence length="87" mass="9830">MKIKIRTTGFHLSIPVPIGMAGFVIRVIPEHVFLEMNRNIPEPYSGLVTKENVRMILEECQDILKENKGLEVVHVEAADGTFVSIRI</sequence>
<organism evidence="1 2">
    <name type="scientific">Faecalicatena orotica</name>
    <dbReference type="NCBI Taxonomy" id="1544"/>
    <lineage>
        <taxon>Bacteria</taxon>
        <taxon>Bacillati</taxon>
        <taxon>Bacillota</taxon>
        <taxon>Clostridia</taxon>
        <taxon>Lachnospirales</taxon>
        <taxon>Lachnospiraceae</taxon>
        <taxon>Faecalicatena</taxon>
    </lineage>
</organism>
<accession>A0A2Y9B9F9</accession>